<evidence type="ECO:0000256" key="1">
    <source>
        <dbReference type="SAM" id="MobiDB-lite"/>
    </source>
</evidence>
<accession>A0A9D4BE34</accession>
<evidence type="ECO:0000313" key="2">
    <source>
        <dbReference type="EMBL" id="KAH3691364.1"/>
    </source>
</evidence>
<feature type="compositionally biased region" description="Polar residues" evidence="1">
    <location>
        <begin position="76"/>
        <end position="89"/>
    </location>
</feature>
<reference evidence="2" key="1">
    <citation type="journal article" date="2019" name="bioRxiv">
        <title>The Genome of the Zebra Mussel, Dreissena polymorpha: A Resource for Invasive Species Research.</title>
        <authorList>
            <person name="McCartney M.A."/>
            <person name="Auch B."/>
            <person name="Kono T."/>
            <person name="Mallez S."/>
            <person name="Zhang Y."/>
            <person name="Obille A."/>
            <person name="Becker A."/>
            <person name="Abrahante J.E."/>
            <person name="Garbe J."/>
            <person name="Badalamenti J.P."/>
            <person name="Herman A."/>
            <person name="Mangelson H."/>
            <person name="Liachko I."/>
            <person name="Sullivan S."/>
            <person name="Sone E.D."/>
            <person name="Koren S."/>
            <person name="Silverstein K.A.T."/>
            <person name="Beckman K.B."/>
            <person name="Gohl D.M."/>
        </authorList>
    </citation>
    <scope>NUCLEOTIDE SEQUENCE</scope>
    <source>
        <strain evidence="2">Duluth1</strain>
        <tissue evidence="2">Whole animal</tissue>
    </source>
</reference>
<dbReference type="Proteomes" id="UP000828390">
    <property type="component" value="Unassembled WGS sequence"/>
</dbReference>
<feature type="compositionally biased region" description="Polar residues" evidence="1">
    <location>
        <begin position="9"/>
        <end position="23"/>
    </location>
</feature>
<organism evidence="2 3">
    <name type="scientific">Dreissena polymorpha</name>
    <name type="common">Zebra mussel</name>
    <name type="synonym">Mytilus polymorpha</name>
    <dbReference type="NCBI Taxonomy" id="45954"/>
    <lineage>
        <taxon>Eukaryota</taxon>
        <taxon>Metazoa</taxon>
        <taxon>Spiralia</taxon>
        <taxon>Lophotrochozoa</taxon>
        <taxon>Mollusca</taxon>
        <taxon>Bivalvia</taxon>
        <taxon>Autobranchia</taxon>
        <taxon>Heteroconchia</taxon>
        <taxon>Euheterodonta</taxon>
        <taxon>Imparidentia</taxon>
        <taxon>Neoheterodontei</taxon>
        <taxon>Myida</taxon>
        <taxon>Dreissenoidea</taxon>
        <taxon>Dreissenidae</taxon>
        <taxon>Dreissena</taxon>
    </lineage>
</organism>
<dbReference type="EMBL" id="JAIWYP010000038">
    <property type="protein sequence ID" value="KAH3691364.1"/>
    <property type="molecule type" value="Genomic_DNA"/>
</dbReference>
<evidence type="ECO:0000313" key="3">
    <source>
        <dbReference type="Proteomes" id="UP000828390"/>
    </source>
</evidence>
<feature type="region of interest" description="Disordered" evidence="1">
    <location>
        <begin position="1"/>
        <end position="23"/>
    </location>
</feature>
<name>A0A9D4BE34_DREPO</name>
<keyword evidence="3" id="KW-1185">Reference proteome</keyword>
<feature type="region of interest" description="Disordered" evidence="1">
    <location>
        <begin position="62"/>
        <end position="89"/>
    </location>
</feature>
<dbReference type="AlphaFoldDB" id="A0A9D4BE34"/>
<reference evidence="2" key="2">
    <citation type="submission" date="2020-11" db="EMBL/GenBank/DDBJ databases">
        <authorList>
            <person name="McCartney M.A."/>
            <person name="Auch B."/>
            <person name="Kono T."/>
            <person name="Mallez S."/>
            <person name="Becker A."/>
            <person name="Gohl D.M."/>
            <person name="Silverstein K.A.T."/>
            <person name="Koren S."/>
            <person name="Bechman K.B."/>
            <person name="Herman A."/>
            <person name="Abrahante J.E."/>
            <person name="Garbe J."/>
        </authorList>
    </citation>
    <scope>NUCLEOTIDE SEQUENCE</scope>
    <source>
        <strain evidence="2">Duluth1</strain>
        <tissue evidence="2">Whole animal</tissue>
    </source>
</reference>
<comment type="caution">
    <text evidence="2">The sequence shown here is derived from an EMBL/GenBank/DDBJ whole genome shotgun (WGS) entry which is preliminary data.</text>
</comment>
<sequence>MRYRGAQTDRPTYQQTNRPTSSNTIYPLFFDGGWHQKATNSQFTSEASSQLVNTINIYYSETNWSTDRQTDRQTDRPTYQQTNRPTSSNTIYPLFFDGGWHHKATNNRENVSSAYSSLIIPH</sequence>
<proteinExistence type="predicted"/>
<protein>
    <submittedName>
        <fullName evidence="2">Uncharacterized protein</fullName>
    </submittedName>
</protein>
<gene>
    <name evidence="2" type="ORF">DPMN_190921</name>
</gene>